<reference evidence="9 10" key="1">
    <citation type="journal article" date="2013" name="PLoS Genet.">
        <title>Genomic mechanisms accounting for the adaptation to parasitism in nematode-trapping fungi.</title>
        <authorList>
            <person name="Meerupati T."/>
            <person name="Andersson K.M."/>
            <person name="Friman E."/>
            <person name="Kumar D."/>
            <person name="Tunlid A."/>
            <person name="Ahren D."/>
        </authorList>
    </citation>
    <scope>NUCLEOTIDE SEQUENCE [LARGE SCALE GENOMIC DNA]</scope>
    <source>
        <strain evidence="9 10">CBS 200.50</strain>
    </source>
</reference>
<feature type="transmembrane region" description="Helical" evidence="8">
    <location>
        <begin position="434"/>
        <end position="454"/>
    </location>
</feature>
<keyword evidence="3" id="KW-0496">Mitochondrion</keyword>
<keyword evidence="4 8" id="KW-1133">Transmembrane helix</keyword>
<dbReference type="Pfam" id="PF04479">
    <property type="entry name" value="RTA1"/>
    <property type="match status" value="1"/>
</dbReference>
<evidence type="ECO:0000256" key="1">
    <source>
        <dbReference type="ARBA" id="ARBA00004141"/>
    </source>
</evidence>
<protein>
    <submittedName>
        <fullName evidence="9">Uncharacterized protein</fullName>
    </submittedName>
</protein>
<feature type="transmembrane region" description="Helical" evidence="8">
    <location>
        <begin position="280"/>
        <end position="299"/>
    </location>
</feature>
<keyword evidence="10" id="KW-1185">Reference proteome</keyword>
<feature type="transmembrane region" description="Helical" evidence="8">
    <location>
        <begin position="311"/>
        <end position="335"/>
    </location>
</feature>
<dbReference type="Gene3D" id="1.50.40.10">
    <property type="entry name" value="Mitochondrial carrier domain"/>
    <property type="match status" value="1"/>
</dbReference>
<feature type="repeat" description="Solcar" evidence="6">
    <location>
        <begin position="93"/>
        <end position="179"/>
    </location>
</feature>
<proteinExistence type="inferred from homology"/>
<dbReference type="eggNOG" id="KOG0768">
    <property type="taxonomic scope" value="Eukaryota"/>
</dbReference>
<evidence type="ECO:0000256" key="8">
    <source>
        <dbReference type="SAM" id="Phobius"/>
    </source>
</evidence>
<evidence type="ECO:0000256" key="5">
    <source>
        <dbReference type="ARBA" id="ARBA00023136"/>
    </source>
</evidence>
<dbReference type="InterPro" id="IPR023395">
    <property type="entry name" value="MCP_dom_sf"/>
</dbReference>
<evidence type="ECO:0000256" key="6">
    <source>
        <dbReference type="PROSITE-ProRule" id="PRU00282"/>
    </source>
</evidence>
<evidence type="ECO:0000256" key="3">
    <source>
        <dbReference type="ARBA" id="ARBA00022792"/>
    </source>
</evidence>
<dbReference type="PANTHER" id="PTHR31465">
    <property type="entry name" value="PROTEIN RTA1-RELATED"/>
    <property type="match status" value="1"/>
</dbReference>
<name>S8BWY9_DACHA</name>
<dbReference type="PROSITE" id="PS50920">
    <property type="entry name" value="SOLCAR"/>
    <property type="match status" value="3"/>
</dbReference>
<dbReference type="Pfam" id="PF00153">
    <property type="entry name" value="Mito_carr"/>
    <property type="match status" value="3"/>
</dbReference>
<dbReference type="SUPFAM" id="SSF103506">
    <property type="entry name" value="Mitochondrial carrier"/>
    <property type="match status" value="1"/>
</dbReference>
<dbReference type="HOGENOM" id="CLU_509984_0_0_1"/>
<dbReference type="GO" id="GO:0016020">
    <property type="term" value="C:membrane"/>
    <property type="evidence" value="ECO:0007669"/>
    <property type="project" value="UniProtKB-SubCell"/>
</dbReference>
<dbReference type="AlphaFoldDB" id="S8BWY9"/>
<dbReference type="PANTHER" id="PTHR31465:SF1">
    <property type="entry name" value="PROTEIN RTA1-RELATED"/>
    <property type="match status" value="1"/>
</dbReference>
<comment type="similarity">
    <text evidence="7">Belongs to the mitochondrial carrier (TC 2.A.29) family.</text>
</comment>
<dbReference type="InterPro" id="IPR018108">
    <property type="entry name" value="MCP_transmembrane"/>
</dbReference>
<dbReference type="EMBL" id="AQGS01000062">
    <property type="protein sequence ID" value="EPS43993.1"/>
    <property type="molecule type" value="Genomic_DNA"/>
</dbReference>
<evidence type="ECO:0000256" key="7">
    <source>
        <dbReference type="RuleBase" id="RU000488"/>
    </source>
</evidence>
<sequence>MSEVDIVIAGATAAFAIDLIIYPLDTVKTRIQSAAKWPGGTRGLYKGAYQGVGSVILATLPSSATFFLTYNFLVRNISIILLPSNDEKSPQVLRSAIHSLSSAIAETVSCAILTPAEVIKQNAQVVSPTSQATASSSLIALRMLVQQPKKLLRGYSALLSRNLPFTAIHFPLYEEMRRNIYQHEGITNPSLSEVGVVTAISAGSAGAIAATITTPLDVVKTRMMLLRGGNSSSAGMLETAKSIVRSEGARAIWRGGLLRAVWTAGLTTFAHFFQYFRYRAWFITVLLLAGIMQTFGYLARLFSARDVQNRGLYIAQFVLVVLAPLFTAAGDYIILGRLLERVLPGGRRAKTLGLPARWITWIFVTSDIISFVMQGLGAAIISANTDGKNPAAQERGTHIIMAGLVVQIAFFSFFVCAVIRFDLKTRAAFPNVKWRTLVYCLYLSCTLILIRSIYRTVEFAQGWNGYLMGHEVYFYVLEALPMLPCLLIFNIFHPSKYLPEPKSAEEDVNLESQPSYINNSRDGVVQIASPYQQF</sequence>
<reference evidence="10" key="2">
    <citation type="submission" date="2013-04" db="EMBL/GenBank/DDBJ databases">
        <title>Genomic mechanisms accounting for the adaptation to parasitism in nematode-trapping fungi.</title>
        <authorList>
            <person name="Ahren D.G."/>
        </authorList>
    </citation>
    <scope>NUCLEOTIDE SEQUENCE [LARGE SCALE GENOMIC DNA]</scope>
    <source>
        <strain evidence="10">CBS 200.50</strain>
    </source>
</reference>
<keyword evidence="3" id="KW-0999">Mitochondrion inner membrane</keyword>
<feature type="transmembrane region" description="Helical" evidence="8">
    <location>
        <begin position="6"/>
        <end position="24"/>
    </location>
</feature>
<keyword evidence="2 6" id="KW-0812">Transmembrane</keyword>
<comment type="caution">
    <text evidence="9">The sequence shown here is derived from an EMBL/GenBank/DDBJ whole genome shotgun (WGS) entry which is preliminary data.</text>
</comment>
<evidence type="ECO:0000256" key="4">
    <source>
        <dbReference type="ARBA" id="ARBA00022989"/>
    </source>
</evidence>
<feature type="transmembrane region" description="Helical" evidence="8">
    <location>
        <begin position="474"/>
        <end position="492"/>
    </location>
</feature>
<accession>S8BWY9</accession>
<feature type="transmembrane region" description="Helical" evidence="8">
    <location>
        <begin position="356"/>
        <end position="379"/>
    </location>
</feature>
<dbReference type="InterPro" id="IPR007568">
    <property type="entry name" value="RTA1"/>
</dbReference>
<evidence type="ECO:0000313" key="10">
    <source>
        <dbReference type="Proteomes" id="UP000015100"/>
    </source>
</evidence>
<dbReference type="OrthoDB" id="3358017at2759"/>
<feature type="transmembrane region" description="Helical" evidence="8">
    <location>
        <begin position="399"/>
        <end position="422"/>
    </location>
</feature>
<gene>
    <name evidence="9" type="ORF">H072_2017</name>
</gene>
<organism evidence="9 10">
    <name type="scientific">Dactylellina haptotyla (strain CBS 200.50)</name>
    <name type="common">Nematode-trapping fungus</name>
    <name type="synonym">Monacrosporium haptotylum</name>
    <dbReference type="NCBI Taxonomy" id="1284197"/>
    <lineage>
        <taxon>Eukaryota</taxon>
        <taxon>Fungi</taxon>
        <taxon>Dikarya</taxon>
        <taxon>Ascomycota</taxon>
        <taxon>Pezizomycotina</taxon>
        <taxon>Orbiliomycetes</taxon>
        <taxon>Orbiliales</taxon>
        <taxon>Orbiliaceae</taxon>
        <taxon>Dactylellina</taxon>
    </lineage>
</organism>
<keyword evidence="7" id="KW-0813">Transport</keyword>
<feature type="repeat" description="Solcar" evidence="6">
    <location>
        <begin position="1"/>
        <end position="76"/>
    </location>
</feature>
<dbReference type="Proteomes" id="UP000015100">
    <property type="component" value="Unassembled WGS sequence"/>
</dbReference>
<evidence type="ECO:0000313" key="9">
    <source>
        <dbReference type="EMBL" id="EPS43993.1"/>
    </source>
</evidence>
<evidence type="ECO:0000256" key="2">
    <source>
        <dbReference type="ARBA" id="ARBA00022692"/>
    </source>
</evidence>
<feature type="repeat" description="Solcar" evidence="6">
    <location>
        <begin position="193"/>
        <end position="281"/>
    </location>
</feature>
<comment type="subcellular location">
    <subcellularLocation>
        <location evidence="1">Membrane</location>
        <topology evidence="1">Multi-pass membrane protein</topology>
    </subcellularLocation>
</comment>
<keyword evidence="5 6" id="KW-0472">Membrane</keyword>